<feature type="active site" description="Proton acceptor" evidence="6">
    <location>
        <position position="66"/>
    </location>
</feature>
<gene>
    <name evidence="7" type="primary">maf</name>
    <name evidence="7" type="ORF">IAB67_03585</name>
</gene>
<dbReference type="PIRSF" id="PIRSF006305">
    <property type="entry name" value="Maf"/>
    <property type="match status" value="1"/>
</dbReference>
<comment type="catalytic activity">
    <reaction evidence="6">
        <text>UTP + H2O = UMP + diphosphate + H(+)</text>
        <dbReference type="Rhea" id="RHEA:29395"/>
        <dbReference type="ChEBI" id="CHEBI:15377"/>
        <dbReference type="ChEBI" id="CHEBI:15378"/>
        <dbReference type="ChEBI" id="CHEBI:33019"/>
        <dbReference type="ChEBI" id="CHEBI:46398"/>
        <dbReference type="ChEBI" id="CHEBI:57865"/>
        <dbReference type="EC" id="3.6.1.9"/>
    </reaction>
</comment>
<reference evidence="7" key="1">
    <citation type="submission" date="2020-10" db="EMBL/GenBank/DDBJ databases">
        <authorList>
            <person name="Gilroy R."/>
        </authorList>
    </citation>
    <scope>NUCLEOTIDE SEQUENCE</scope>
    <source>
        <strain evidence="7">CHK191-8634</strain>
    </source>
</reference>
<dbReference type="FunFam" id="3.90.950.10:FF:000005">
    <property type="entry name" value="7-methyl-GTP pyrophosphatase"/>
    <property type="match status" value="1"/>
</dbReference>
<comment type="catalytic activity">
    <reaction evidence="6">
        <text>dTTP + H2O = dTMP + diphosphate + H(+)</text>
        <dbReference type="Rhea" id="RHEA:28534"/>
        <dbReference type="ChEBI" id="CHEBI:15377"/>
        <dbReference type="ChEBI" id="CHEBI:15378"/>
        <dbReference type="ChEBI" id="CHEBI:33019"/>
        <dbReference type="ChEBI" id="CHEBI:37568"/>
        <dbReference type="ChEBI" id="CHEBI:63528"/>
        <dbReference type="EC" id="3.6.1.9"/>
    </reaction>
</comment>
<evidence type="ECO:0000256" key="4">
    <source>
        <dbReference type="ARBA" id="ARBA00022801"/>
    </source>
</evidence>
<dbReference type="PANTHER" id="PTHR43213">
    <property type="entry name" value="BIFUNCTIONAL DTTP/UTP PYROPHOSPHATASE/METHYLTRANSFERASE PROTEIN-RELATED"/>
    <property type="match status" value="1"/>
</dbReference>
<evidence type="ECO:0000256" key="6">
    <source>
        <dbReference type="HAMAP-Rule" id="MF_00528"/>
    </source>
</evidence>
<proteinExistence type="inferred from homology"/>
<dbReference type="InterPro" id="IPR003697">
    <property type="entry name" value="Maf-like"/>
</dbReference>
<name>A0A9D1LLH2_9CLOT</name>
<comment type="caution">
    <text evidence="7">The sequence shown here is derived from an EMBL/GenBank/DDBJ whole genome shotgun (WGS) entry which is preliminary data.</text>
</comment>
<comment type="cofactor">
    <cofactor evidence="1 6">
        <name>a divalent metal cation</name>
        <dbReference type="ChEBI" id="CHEBI:60240"/>
    </cofactor>
</comment>
<evidence type="ECO:0000256" key="3">
    <source>
        <dbReference type="ARBA" id="ARBA00022490"/>
    </source>
</evidence>
<dbReference type="CDD" id="cd00555">
    <property type="entry name" value="Maf"/>
    <property type="match status" value="1"/>
</dbReference>
<evidence type="ECO:0000313" key="7">
    <source>
        <dbReference type="EMBL" id="HIU43361.1"/>
    </source>
</evidence>
<dbReference type="PANTHER" id="PTHR43213:SF5">
    <property type="entry name" value="BIFUNCTIONAL DTTP_UTP PYROPHOSPHATASE_METHYLTRANSFERASE PROTEIN-RELATED"/>
    <property type="match status" value="1"/>
</dbReference>
<accession>A0A9D1LLH2</accession>
<dbReference type="InterPro" id="IPR029001">
    <property type="entry name" value="ITPase-like_fam"/>
</dbReference>
<dbReference type="Pfam" id="PF02545">
    <property type="entry name" value="Maf"/>
    <property type="match status" value="1"/>
</dbReference>
<keyword evidence="5 6" id="KW-0546">Nucleotide metabolism</keyword>
<dbReference type="SUPFAM" id="SSF52972">
    <property type="entry name" value="ITPase-like"/>
    <property type="match status" value="1"/>
</dbReference>
<organism evidence="7 8">
    <name type="scientific">Candidatus Ventrousia excrementavium</name>
    <dbReference type="NCBI Taxonomy" id="2840961"/>
    <lineage>
        <taxon>Bacteria</taxon>
        <taxon>Bacillati</taxon>
        <taxon>Bacillota</taxon>
        <taxon>Clostridia</taxon>
        <taxon>Eubacteriales</taxon>
        <taxon>Clostridiaceae</taxon>
        <taxon>Clostridiaceae incertae sedis</taxon>
        <taxon>Candidatus Ventrousia</taxon>
    </lineage>
</organism>
<evidence type="ECO:0000256" key="5">
    <source>
        <dbReference type="ARBA" id="ARBA00023080"/>
    </source>
</evidence>
<dbReference type="GO" id="GO:0005737">
    <property type="term" value="C:cytoplasm"/>
    <property type="evidence" value="ECO:0007669"/>
    <property type="project" value="UniProtKB-SubCell"/>
</dbReference>
<evidence type="ECO:0000313" key="8">
    <source>
        <dbReference type="Proteomes" id="UP000824073"/>
    </source>
</evidence>
<dbReference type="GO" id="GO:0009117">
    <property type="term" value="P:nucleotide metabolic process"/>
    <property type="evidence" value="ECO:0007669"/>
    <property type="project" value="UniProtKB-KW"/>
</dbReference>
<dbReference type="HAMAP" id="MF_00528">
    <property type="entry name" value="Maf"/>
    <property type="match status" value="1"/>
</dbReference>
<dbReference type="NCBIfam" id="TIGR00172">
    <property type="entry name" value="maf"/>
    <property type="match status" value="1"/>
</dbReference>
<feature type="site" description="Important for substrate specificity" evidence="6">
    <location>
        <position position="149"/>
    </location>
</feature>
<keyword evidence="3 6" id="KW-0963">Cytoplasm</keyword>
<comment type="caution">
    <text evidence="6">Lacks conserved residue(s) required for the propagation of feature annotation.</text>
</comment>
<dbReference type="EC" id="3.6.1.9" evidence="6"/>
<comment type="function">
    <text evidence="6">Nucleoside triphosphate pyrophosphatase that hydrolyzes dTTP and UTP. May have a dual role in cell division arrest and in preventing the incorporation of modified nucleotides into cellular nucleic acids.</text>
</comment>
<keyword evidence="4 6" id="KW-0378">Hydrolase</keyword>
<feature type="site" description="Important for substrate specificity" evidence="6">
    <location>
        <position position="11"/>
    </location>
</feature>
<sequence>MAVILASASPRRSQLLRGLGISFDVRPANCDEQCAERDPGRLVCELARRKALAVTADAQDTVIAADTVVCLDGDILGKPHDEGEARAMLRRLSGNRHTVFTGVAVRRADRLLVRAEQTDVYFRSLPDAYIERYVQSGEPLDKAGAYGIQGVGGAFVHRIEGDFYNVMGLPLCTLCKMLEEIGAQA</sequence>
<evidence type="ECO:0000256" key="2">
    <source>
        <dbReference type="ARBA" id="ARBA00004496"/>
    </source>
</evidence>
<evidence type="ECO:0000256" key="1">
    <source>
        <dbReference type="ARBA" id="ARBA00001968"/>
    </source>
</evidence>
<comment type="subcellular location">
    <subcellularLocation>
        <location evidence="2 6">Cytoplasm</location>
    </subcellularLocation>
</comment>
<dbReference type="Proteomes" id="UP000824073">
    <property type="component" value="Unassembled WGS sequence"/>
</dbReference>
<dbReference type="GO" id="GO:0047429">
    <property type="term" value="F:nucleoside triphosphate diphosphatase activity"/>
    <property type="evidence" value="ECO:0007669"/>
    <property type="project" value="UniProtKB-EC"/>
</dbReference>
<reference evidence="7" key="2">
    <citation type="journal article" date="2021" name="PeerJ">
        <title>Extensive microbial diversity within the chicken gut microbiome revealed by metagenomics and culture.</title>
        <authorList>
            <person name="Gilroy R."/>
            <person name="Ravi A."/>
            <person name="Getino M."/>
            <person name="Pursley I."/>
            <person name="Horton D.L."/>
            <person name="Alikhan N.F."/>
            <person name="Baker D."/>
            <person name="Gharbi K."/>
            <person name="Hall N."/>
            <person name="Watson M."/>
            <person name="Adriaenssens E.M."/>
            <person name="Foster-Nyarko E."/>
            <person name="Jarju S."/>
            <person name="Secka A."/>
            <person name="Antonio M."/>
            <person name="Oren A."/>
            <person name="Chaudhuri R.R."/>
            <person name="La Ragione R."/>
            <person name="Hildebrand F."/>
            <person name="Pallen M.J."/>
        </authorList>
    </citation>
    <scope>NUCLEOTIDE SEQUENCE</scope>
    <source>
        <strain evidence="7">CHK191-8634</strain>
    </source>
</reference>
<feature type="site" description="Important for substrate specificity" evidence="6">
    <location>
        <position position="67"/>
    </location>
</feature>
<protein>
    <recommendedName>
        <fullName evidence="6">dTTP/UTP pyrophosphatase</fullName>
        <shortName evidence="6">dTTPase/UTPase</shortName>
        <ecNumber evidence="6">3.6.1.9</ecNumber>
    </recommendedName>
    <alternativeName>
        <fullName evidence="6">Nucleoside triphosphate pyrophosphatase</fullName>
    </alternativeName>
    <alternativeName>
        <fullName evidence="6">Nucleotide pyrophosphatase</fullName>
        <shortName evidence="6">Nucleotide PPase</shortName>
    </alternativeName>
</protein>
<dbReference type="EMBL" id="DVMR01000033">
    <property type="protein sequence ID" value="HIU43361.1"/>
    <property type="molecule type" value="Genomic_DNA"/>
</dbReference>
<dbReference type="AlphaFoldDB" id="A0A9D1LLH2"/>
<comment type="similarity">
    <text evidence="6">Belongs to the Maf family. YhdE subfamily.</text>
</comment>
<dbReference type="Gene3D" id="3.90.950.10">
    <property type="match status" value="1"/>
</dbReference>